<name>A0A0E9MS45_9SPHN</name>
<organism evidence="3 4">
    <name type="scientific">Sphingomonas changbaiensis NBRC 104936</name>
    <dbReference type="NCBI Taxonomy" id="1219043"/>
    <lineage>
        <taxon>Bacteria</taxon>
        <taxon>Pseudomonadati</taxon>
        <taxon>Pseudomonadota</taxon>
        <taxon>Alphaproteobacteria</taxon>
        <taxon>Sphingomonadales</taxon>
        <taxon>Sphingomonadaceae</taxon>
        <taxon>Sphingomonas</taxon>
    </lineage>
</organism>
<accession>A0A0E9MS45</accession>
<reference evidence="3 4" key="1">
    <citation type="submission" date="2015-04" db="EMBL/GenBank/DDBJ databases">
        <title>Whole genome shotgun sequence of Sphingomonas changbaiensis NBRC 104936.</title>
        <authorList>
            <person name="Katano-Makiyama Y."/>
            <person name="Hosoyama A."/>
            <person name="Hashimoto M."/>
            <person name="Noguchi M."/>
            <person name="Tsuchikane K."/>
            <person name="Ohji S."/>
            <person name="Yamazoe A."/>
            <person name="Ichikawa N."/>
            <person name="Kimura A."/>
            <person name="Fujita N."/>
        </authorList>
    </citation>
    <scope>NUCLEOTIDE SEQUENCE [LARGE SCALE GENOMIC DNA]</scope>
    <source>
        <strain evidence="3 4">NBRC 104936</strain>
    </source>
</reference>
<keyword evidence="4" id="KW-1185">Reference proteome</keyword>
<evidence type="ECO:0000313" key="3">
    <source>
        <dbReference type="EMBL" id="GAO40597.1"/>
    </source>
</evidence>
<gene>
    <name evidence="3" type="ORF">SCH01S_49_00110</name>
</gene>
<dbReference type="Pfam" id="PF07589">
    <property type="entry name" value="PEP-CTERM"/>
    <property type="match status" value="1"/>
</dbReference>
<dbReference type="InterPro" id="IPR013424">
    <property type="entry name" value="Ice-binding_C"/>
</dbReference>
<keyword evidence="1" id="KW-0732">Signal</keyword>
<protein>
    <recommendedName>
        <fullName evidence="2">Ice-binding protein C-terminal domain-containing protein</fullName>
    </recommendedName>
</protein>
<dbReference type="NCBIfam" id="NF035944">
    <property type="entry name" value="PEPxxWA-CTERM"/>
    <property type="match status" value="1"/>
</dbReference>
<feature type="domain" description="Ice-binding protein C-terminal" evidence="2">
    <location>
        <begin position="210"/>
        <end position="233"/>
    </location>
</feature>
<dbReference type="EMBL" id="BBWU01000049">
    <property type="protein sequence ID" value="GAO40597.1"/>
    <property type="molecule type" value="Genomic_DNA"/>
</dbReference>
<feature type="signal peptide" evidence="1">
    <location>
        <begin position="1"/>
        <end position="44"/>
    </location>
</feature>
<dbReference type="Proteomes" id="UP000033202">
    <property type="component" value="Unassembled WGS sequence"/>
</dbReference>
<evidence type="ECO:0000256" key="1">
    <source>
        <dbReference type="SAM" id="SignalP"/>
    </source>
</evidence>
<evidence type="ECO:0000259" key="2">
    <source>
        <dbReference type="Pfam" id="PF07589"/>
    </source>
</evidence>
<feature type="chain" id="PRO_5002429982" description="Ice-binding protein C-terminal domain-containing protein" evidence="1">
    <location>
        <begin position="45"/>
        <end position="241"/>
    </location>
</feature>
<evidence type="ECO:0000313" key="4">
    <source>
        <dbReference type="Proteomes" id="UP000033202"/>
    </source>
</evidence>
<dbReference type="NCBIfam" id="TIGR02595">
    <property type="entry name" value="PEP_CTERM"/>
    <property type="match status" value="1"/>
</dbReference>
<dbReference type="AlphaFoldDB" id="A0A0E9MS45"/>
<sequence length="241" mass="25415">MYMRSYYVGAFTGRRTSGSAKMTKSMLLMSAAAMSAALASPALADIIQVDTSSIQGREVLFNVGQQSGNSVNGFLNDKANTSVTFTGAAGAILRANGGQSQITGDLDNSTPQPNDTIPLLGMTFGLTDNSTFNNVEFSLFKGSATNVNFSLVNESGQTFTFDNLALGVGENKFGFQAINGQSIRSVSFDTLGGGIQDVRQVRLGLTNAVVPEPAAWALMLAGFSMVGSAMRRRQRTTVTFA</sequence>
<proteinExistence type="predicted"/>
<comment type="caution">
    <text evidence="3">The sequence shown here is derived from an EMBL/GenBank/DDBJ whole genome shotgun (WGS) entry which is preliminary data.</text>
</comment>